<evidence type="ECO:0000313" key="2">
    <source>
        <dbReference type="Proteomes" id="UP000281553"/>
    </source>
</evidence>
<protein>
    <submittedName>
        <fullName evidence="1">Uncharacterized protein</fullName>
    </submittedName>
</protein>
<dbReference type="Proteomes" id="UP000281553">
    <property type="component" value="Unassembled WGS sequence"/>
</dbReference>
<name>A0A3P6PRT8_DIBLA</name>
<dbReference type="EMBL" id="UYRU01003241">
    <property type="protein sequence ID" value="VDK35457.1"/>
    <property type="molecule type" value="Genomic_DNA"/>
</dbReference>
<evidence type="ECO:0000313" key="1">
    <source>
        <dbReference type="EMBL" id="VDK35457.1"/>
    </source>
</evidence>
<reference evidence="1 2" key="1">
    <citation type="submission" date="2018-11" db="EMBL/GenBank/DDBJ databases">
        <authorList>
            <consortium name="Pathogen Informatics"/>
        </authorList>
    </citation>
    <scope>NUCLEOTIDE SEQUENCE [LARGE SCALE GENOMIC DNA]</scope>
</reference>
<accession>A0A3P6PRT8</accession>
<dbReference type="PANTHER" id="PTHR47510:SF3">
    <property type="entry name" value="ENDO_EXONUCLEASE_PHOSPHATASE DOMAIN-CONTAINING PROTEIN"/>
    <property type="match status" value="1"/>
</dbReference>
<dbReference type="PANTHER" id="PTHR47510">
    <property type="entry name" value="REVERSE TRANSCRIPTASE DOMAIN-CONTAINING PROTEIN"/>
    <property type="match status" value="1"/>
</dbReference>
<dbReference type="OrthoDB" id="10067229at2759"/>
<keyword evidence="2" id="KW-1185">Reference proteome</keyword>
<gene>
    <name evidence="1" type="ORF">DILT_LOCUS688</name>
</gene>
<organism evidence="1 2">
    <name type="scientific">Dibothriocephalus latus</name>
    <name type="common">Fish tapeworm</name>
    <name type="synonym">Diphyllobothrium latum</name>
    <dbReference type="NCBI Taxonomy" id="60516"/>
    <lineage>
        <taxon>Eukaryota</taxon>
        <taxon>Metazoa</taxon>
        <taxon>Spiralia</taxon>
        <taxon>Lophotrochozoa</taxon>
        <taxon>Platyhelminthes</taxon>
        <taxon>Cestoda</taxon>
        <taxon>Eucestoda</taxon>
        <taxon>Diphyllobothriidea</taxon>
        <taxon>Diphyllobothriidae</taxon>
        <taxon>Dibothriocephalus</taxon>
    </lineage>
</organism>
<proteinExistence type="predicted"/>
<sequence>MESDVVFITETWLFENVDDREIALPGFHLFRKDTAGRQGGGMLTFVRHGLIVSDNTDKLASEMETLWSVFTKEAELTTATFRAQEIPSIDSVELTEVSVLQEHIELQDTKWPGPDGISAKVLKELAVELAEPMYLFFRASLNTGQLPPYLEDSVDLTHTQTWESGVRKQP</sequence>
<dbReference type="AlphaFoldDB" id="A0A3P6PRT8"/>